<sequence length="178" mass="19756">MPASSVVLNLCYVASCFPNCCQNRTLVPTHHNFRSPNSLLRLKTKPFHLNTRFKSLRTQKPRSGFVVFAVQSNFVRVLQNAWKVGKDGIDAGSSLVPNSVPRPIARILVTIVALSVTLFVFKAFLSTAFFVLATIGLAYFAYLAFNKEQRPSGNGGTTSTPPMDDPVEEARKIMEKYK</sequence>
<feature type="compositionally biased region" description="Basic and acidic residues" evidence="1">
    <location>
        <begin position="168"/>
        <end position="178"/>
    </location>
</feature>
<organism evidence="3 4">
    <name type="scientific">Psophocarpus tetragonolobus</name>
    <name type="common">Winged bean</name>
    <name type="synonym">Dolichos tetragonolobus</name>
    <dbReference type="NCBI Taxonomy" id="3891"/>
    <lineage>
        <taxon>Eukaryota</taxon>
        <taxon>Viridiplantae</taxon>
        <taxon>Streptophyta</taxon>
        <taxon>Embryophyta</taxon>
        <taxon>Tracheophyta</taxon>
        <taxon>Spermatophyta</taxon>
        <taxon>Magnoliopsida</taxon>
        <taxon>eudicotyledons</taxon>
        <taxon>Gunneridae</taxon>
        <taxon>Pentapetalae</taxon>
        <taxon>rosids</taxon>
        <taxon>fabids</taxon>
        <taxon>Fabales</taxon>
        <taxon>Fabaceae</taxon>
        <taxon>Papilionoideae</taxon>
        <taxon>50 kb inversion clade</taxon>
        <taxon>NPAAA clade</taxon>
        <taxon>indigoferoid/millettioid clade</taxon>
        <taxon>Phaseoleae</taxon>
        <taxon>Psophocarpus</taxon>
    </lineage>
</organism>
<feature type="region of interest" description="Disordered" evidence="1">
    <location>
        <begin position="151"/>
        <end position="178"/>
    </location>
</feature>
<evidence type="ECO:0000256" key="1">
    <source>
        <dbReference type="SAM" id="MobiDB-lite"/>
    </source>
</evidence>
<keyword evidence="4" id="KW-1185">Reference proteome</keyword>
<dbReference type="PANTHER" id="PTHR36777">
    <property type="entry name" value="EXPRESSED PROTEIN"/>
    <property type="match status" value="1"/>
</dbReference>
<dbReference type="EMBL" id="JAYMYS010000004">
    <property type="protein sequence ID" value="KAK7395338.1"/>
    <property type="molecule type" value="Genomic_DNA"/>
</dbReference>
<dbReference type="PANTHER" id="PTHR36777:SF2">
    <property type="entry name" value="EXPRESSED PROTEIN"/>
    <property type="match status" value="1"/>
</dbReference>
<protein>
    <recommendedName>
        <fullName evidence="5">Transmembrane protein</fullName>
    </recommendedName>
</protein>
<keyword evidence="2" id="KW-0472">Membrane</keyword>
<reference evidence="3 4" key="1">
    <citation type="submission" date="2024-01" db="EMBL/GenBank/DDBJ databases">
        <title>The genomes of 5 underutilized Papilionoideae crops provide insights into root nodulation and disease resistanc.</title>
        <authorList>
            <person name="Jiang F."/>
        </authorList>
    </citation>
    <scope>NUCLEOTIDE SEQUENCE [LARGE SCALE GENOMIC DNA]</scope>
    <source>
        <strain evidence="3">DUOXIRENSHENG_FW03</strain>
        <tissue evidence="3">Leaves</tissue>
    </source>
</reference>
<gene>
    <name evidence="3" type="ORF">VNO78_15890</name>
</gene>
<comment type="caution">
    <text evidence="3">The sequence shown here is derived from an EMBL/GenBank/DDBJ whole genome shotgun (WGS) entry which is preliminary data.</text>
</comment>
<keyword evidence="2" id="KW-0812">Transmembrane</keyword>
<dbReference type="AlphaFoldDB" id="A0AAN9XKB3"/>
<evidence type="ECO:0000313" key="4">
    <source>
        <dbReference type="Proteomes" id="UP001386955"/>
    </source>
</evidence>
<evidence type="ECO:0008006" key="5">
    <source>
        <dbReference type="Google" id="ProtNLM"/>
    </source>
</evidence>
<feature type="transmembrane region" description="Helical" evidence="2">
    <location>
        <begin position="127"/>
        <end position="145"/>
    </location>
</feature>
<evidence type="ECO:0000313" key="3">
    <source>
        <dbReference type="EMBL" id="KAK7395338.1"/>
    </source>
</evidence>
<evidence type="ECO:0000256" key="2">
    <source>
        <dbReference type="SAM" id="Phobius"/>
    </source>
</evidence>
<dbReference type="Proteomes" id="UP001386955">
    <property type="component" value="Unassembled WGS sequence"/>
</dbReference>
<accession>A0AAN9XKB3</accession>
<name>A0AAN9XKB3_PSOTE</name>
<proteinExistence type="predicted"/>
<keyword evidence="2" id="KW-1133">Transmembrane helix</keyword>